<evidence type="ECO:0000313" key="8">
    <source>
        <dbReference type="Proteomes" id="UP000477951"/>
    </source>
</evidence>
<organism evidence="7 8">
    <name type="scientific">Agrobacterium vitis</name>
    <name type="common">Rhizobium vitis</name>
    <dbReference type="NCBI Taxonomy" id="373"/>
    <lineage>
        <taxon>Bacteria</taxon>
        <taxon>Pseudomonadati</taxon>
        <taxon>Pseudomonadota</taxon>
        <taxon>Alphaproteobacteria</taxon>
        <taxon>Hyphomicrobiales</taxon>
        <taxon>Rhizobiaceae</taxon>
        <taxon>Rhizobium/Agrobacterium group</taxon>
        <taxon>Agrobacterium</taxon>
    </lineage>
</organism>
<evidence type="ECO:0000256" key="5">
    <source>
        <dbReference type="ARBA" id="ARBA00022971"/>
    </source>
</evidence>
<dbReference type="NCBIfam" id="TIGR02771">
    <property type="entry name" value="TraF_Ti"/>
    <property type="match status" value="1"/>
</dbReference>
<dbReference type="GO" id="GO:0004252">
    <property type="term" value="F:serine-type endopeptidase activity"/>
    <property type="evidence" value="ECO:0007669"/>
    <property type="project" value="InterPro"/>
</dbReference>
<evidence type="ECO:0000259" key="6">
    <source>
        <dbReference type="Pfam" id="PF10502"/>
    </source>
</evidence>
<dbReference type="Proteomes" id="UP000477951">
    <property type="component" value="Unassembled WGS sequence"/>
</dbReference>
<comment type="caution">
    <text evidence="7">The sequence shown here is derived from an EMBL/GenBank/DDBJ whole genome shotgun (WGS) entry which is preliminary data.</text>
</comment>
<evidence type="ECO:0000256" key="2">
    <source>
        <dbReference type="ARBA" id="ARBA00005849"/>
    </source>
</evidence>
<feature type="domain" description="Peptidase S26" evidence="6">
    <location>
        <begin position="12"/>
        <end position="169"/>
    </location>
</feature>
<dbReference type="NCBIfam" id="NF010412">
    <property type="entry name" value="PRK13838.1"/>
    <property type="match status" value="1"/>
</dbReference>
<dbReference type="Gene3D" id="2.10.109.10">
    <property type="entry name" value="Umud Fragment, subunit A"/>
    <property type="match status" value="1"/>
</dbReference>
<keyword evidence="4" id="KW-0574">Periplasm</keyword>
<gene>
    <name evidence="7" type="primary">traF</name>
    <name evidence="7" type="ORF">GOZ90_22835</name>
</gene>
<evidence type="ECO:0000256" key="4">
    <source>
        <dbReference type="ARBA" id="ARBA00022764"/>
    </source>
</evidence>
<dbReference type="InterPro" id="IPR014139">
    <property type="entry name" value="Peptidase_S26C_TraF"/>
</dbReference>
<proteinExistence type="inferred from homology"/>
<evidence type="ECO:0000256" key="3">
    <source>
        <dbReference type="ARBA" id="ARBA00022729"/>
    </source>
</evidence>
<dbReference type="GO" id="GO:0042597">
    <property type="term" value="C:periplasmic space"/>
    <property type="evidence" value="ECO:0007669"/>
    <property type="project" value="UniProtKB-SubCell"/>
</dbReference>
<evidence type="ECO:0000256" key="1">
    <source>
        <dbReference type="ARBA" id="ARBA00004418"/>
    </source>
</evidence>
<dbReference type="AlphaFoldDB" id="A0A6L6VPV8"/>
<comment type="subcellular location">
    <subcellularLocation>
        <location evidence="1">Periplasm</location>
    </subcellularLocation>
</comment>
<comment type="similarity">
    <text evidence="2">Belongs to the peptidase S26C family.</text>
</comment>
<protein>
    <submittedName>
        <fullName evidence="7">Conjugative transfer signal peptidase TraF</fullName>
    </submittedName>
</protein>
<keyword evidence="5" id="KW-0184">Conjugation</keyword>
<evidence type="ECO:0000313" key="7">
    <source>
        <dbReference type="EMBL" id="MUZ75512.1"/>
    </source>
</evidence>
<dbReference type="SUPFAM" id="SSF51306">
    <property type="entry name" value="LexA/Signal peptidase"/>
    <property type="match status" value="1"/>
</dbReference>
<dbReference type="GO" id="GO:0006465">
    <property type="term" value="P:signal peptide processing"/>
    <property type="evidence" value="ECO:0007669"/>
    <property type="project" value="InterPro"/>
</dbReference>
<dbReference type="EMBL" id="WPHR01000031">
    <property type="protein sequence ID" value="MUZ75512.1"/>
    <property type="molecule type" value="Genomic_DNA"/>
</dbReference>
<reference evidence="7 8" key="1">
    <citation type="submission" date="2019-12" db="EMBL/GenBank/DDBJ databases">
        <title>Whole-genome sequencing of Allorhizobium vitis.</title>
        <authorList>
            <person name="Gan H.M."/>
            <person name="Szegedi E."/>
            <person name="Burr T."/>
            <person name="Savka M.A."/>
        </authorList>
    </citation>
    <scope>NUCLEOTIDE SEQUENCE [LARGE SCALE GENOMIC DNA]</scope>
    <source>
        <strain evidence="7 8">CG516</strain>
    </source>
</reference>
<dbReference type="RefSeq" id="WP_156616218.1">
    <property type="nucleotide sequence ID" value="NZ_WPHR01000031.1"/>
</dbReference>
<accession>A0A6L6VPV8</accession>
<keyword evidence="3" id="KW-0732">Signal</keyword>
<dbReference type="InterPro" id="IPR019533">
    <property type="entry name" value="Peptidase_S26"/>
</dbReference>
<sequence>MNRRGVIAFAAASASVMAALVGIGIIGGIRLNLTPSEPLGLWRIEPLSRAPLVGDLVFICPPPTPQFAEAWQRGYLRRGLCAGGFAPLIKTVAALPGQSIAIGDTVRIDGAVLRASRVSKSDGQGRQIVPFSGGIVPPGHMFLHSSFASSYDSRYFGPVPDSGLLGLARPILTFDP</sequence>
<name>A0A6L6VPV8_AGRVI</name>
<dbReference type="InterPro" id="IPR036286">
    <property type="entry name" value="LexA/Signal_pep-like_sf"/>
</dbReference>
<dbReference type="Pfam" id="PF10502">
    <property type="entry name" value="Peptidase_S26"/>
    <property type="match status" value="1"/>
</dbReference>